<reference evidence="2" key="1">
    <citation type="submission" date="2023-01" db="EMBL/GenBank/DDBJ databases">
        <title>Genome assembly of the deep-sea coral Lophelia pertusa.</title>
        <authorList>
            <person name="Herrera S."/>
            <person name="Cordes E."/>
        </authorList>
    </citation>
    <scope>NUCLEOTIDE SEQUENCE</scope>
    <source>
        <strain evidence="2">USNM1676648</strain>
        <tissue evidence="2">Polyp</tissue>
    </source>
</reference>
<protein>
    <submittedName>
        <fullName evidence="2">Uncharacterized protein</fullName>
    </submittedName>
</protein>
<sequence length="99" mass="11307">MDTFVKEAKTRSTEKRLSDNLHKANSILSVFAILMTIALFVRIETKTKVIDLQIQQIKDVLKVEKLLKPGCKKTSILPVVSDVGMMRIRKYLKSSLLFI</sequence>
<evidence type="ECO:0000256" key="1">
    <source>
        <dbReference type="SAM" id="Phobius"/>
    </source>
</evidence>
<organism evidence="2 3">
    <name type="scientific">Desmophyllum pertusum</name>
    <dbReference type="NCBI Taxonomy" id="174260"/>
    <lineage>
        <taxon>Eukaryota</taxon>
        <taxon>Metazoa</taxon>
        <taxon>Cnidaria</taxon>
        <taxon>Anthozoa</taxon>
        <taxon>Hexacorallia</taxon>
        <taxon>Scleractinia</taxon>
        <taxon>Caryophylliina</taxon>
        <taxon>Caryophylliidae</taxon>
        <taxon>Desmophyllum</taxon>
    </lineage>
</organism>
<name>A0A9W9YUU1_9CNID</name>
<dbReference type="Proteomes" id="UP001163046">
    <property type="component" value="Unassembled WGS sequence"/>
</dbReference>
<comment type="caution">
    <text evidence="2">The sequence shown here is derived from an EMBL/GenBank/DDBJ whole genome shotgun (WGS) entry which is preliminary data.</text>
</comment>
<evidence type="ECO:0000313" key="2">
    <source>
        <dbReference type="EMBL" id="KAJ7369760.1"/>
    </source>
</evidence>
<keyword evidence="1" id="KW-0472">Membrane</keyword>
<keyword evidence="1" id="KW-0812">Transmembrane</keyword>
<feature type="transmembrane region" description="Helical" evidence="1">
    <location>
        <begin position="24"/>
        <end position="43"/>
    </location>
</feature>
<accession>A0A9W9YUU1</accession>
<gene>
    <name evidence="2" type="ORF">OS493_036652</name>
</gene>
<proteinExistence type="predicted"/>
<evidence type="ECO:0000313" key="3">
    <source>
        <dbReference type="Proteomes" id="UP001163046"/>
    </source>
</evidence>
<keyword evidence="3" id="KW-1185">Reference proteome</keyword>
<dbReference type="EMBL" id="MU826888">
    <property type="protein sequence ID" value="KAJ7369760.1"/>
    <property type="molecule type" value="Genomic_DNA"/>
</dbReference>
<keyword evidence="1" id="KW-1133">Transmembrane helix</keyword>
<dbReference type="AlphaFoldDB" id="A0A9W9YUU1"/>